<reference evidence="1" key="1">
    <citation type="submission" date="2021-12" db="EMBL/GenBank/DDBJ databases">
        <title>Alicyclobacillaceae gen. nov., sp. nov., isolated from chalcocite enrichment system.</title>
        <authorList>
            <person name="Jiang Z."/>
        </authorList>
    </citation>
    <scope>NUCLEOTIDE SEQUENCE</scope>
    <source>
        <strain evidence="1">MYW30-H2</strain>
    </source>
</reference>
<dbReference type="Proteomes" id="UP000830167">
    <property type="component" value="Chromosome"/>
</dbReference>
<protein>
    <submittedName>
        <fullName evidence="1">Uncharacterized protein</fullName>
    </submittedName>
</protein>
<gene>
    <name evidence="1" type="ORF">LSG31_09375</name>
</gene>
<evidence type="ECO:0000313" key="1">
    <source>
        <dbReference type="EMBL" id="UOF92346.1"/>
    </source>
</evidence>
<name>A0ABY4CSW0_9BACL</name>
<accession>A0ABY4CSW0</accession>
<proteinExistence type="predicted"/>
<dbReference type="RefSeq" id="WP_347439017.1">
    <property type="nucleotide sequence ID" value="NZ_CP089291.1"/>
</dbReference>
<sequence length="74" mass="8968">MAILLLAGYTEFEVIPMDKIEKIFEELDKLNKDELNEFNERYIEYIENKGWLILSEQTLFEDWDNEQDDAYNDL</sequence>
<keyword evidence="2" id="KW-1185">Reference proteome</keyword>
<organism evidence="1 2">
    <name type="scientific">Fodinisporobacter ferrooxydans</name>
    <dbReference type="NCBI Taxonomy" id="2901836"/>
    <lineage>
        <taxon>Bacteria</taxon>
        <taxon>Bacillati</taxon>
        <taxon>Bacillota</taxon>
        <taxon>Bacilli</taxon>
        <taxon>Bacillales</taxon>
        <taxon>Alicyclobacillaceae</taxon>
        <taxon>Fodinisporobacter</taxon>
    </lineage>
</organism>
<dbReference type="EMBL" id="CP089291">
    <property type="protein sequence ID" value="UOF92346.1"/>
    <property type="molecule type" value="Genomic_DNA"/>
</dbReference>
<evidence type="ECO:0000313" key="2">
    <source>
        <dbReference type="Proteomes" id="UP000830167"/>
    </source>
</evidence>